<feature type="region of interest" description="Disordered" evidence="1">
    <location>
        <begin position="288"/>
        <end position="307"/>
    </location>
</feature>
<proteinExistence type="predicted"/>
<dbReference type="PANTHER" id="PTHR38936:SF1">
    <property type="entry name" value="DUF641 DOMAIN-CONTAINING PROTEIN"/>
    <property type="match status" value="1"/>
</dbReference>
<feature type="compositionally biased region" description="Basic residues" evidence="1">
    <location>
        <begin position="291"/>
        <end position="307"/>
    </location>
</feature>
<name>A0AAW2QTM7_9LAMI</name>
<comment type="caution">
    <text evidence="2">The sequence shown here is derived from an EMBL/GenBank/DDBJ whole genome shotgun (WGS) entry which is preliminary data.</text>
</comment>
<gene>
    <name evidence="2" type="ORF">Sangu_0449600</name>
</gene>
<feature type="compositionally biased region" description="Polar residues" evidence="1">
    <location>
        <begin position="28"/>
        <end position="44"/>
    </location>
</feature>
<sequence>MGRKRKVQKDSSLGKEDNAFPETISEAKISSHTENNSNNAEAMNIENSVPPYSIDLSLEKVNSKVTDIVIRRSSRLKSSALPNGKKKVEPSVEHVNLVESGKEETPDCQQVGTLPVVSEKNVEEDAPQMNVEEEAPQMNVEKEAPEMNVEEEAQQVQQLHTVPAVKGRDLEEKLDYIIQAVDEFKSKTFKQVSKKPDEGPSADLSYKSLYIDSQKKIEALMEKHFELVRELEFARGKVDAYEKMNNVMAASKEVVLVARLEKDAEAIKLPPQTVQHCISAAAPDATYAHKVSPKQQKKYYRKRKAKS</sequence>
<protein>
    <submittedName>
        <fullName evidence="2">Uncharacterized protein</fullName>
    </submittedName>
</protein>
<feature type="compositionally biased region" description="Acidic residues" evidence="1">
    <location>
        <begin position="122"/>
        <end position="135"/>
    </location>
</feature>
<dbReference type="PANTHER" id="PTHR38936">
    <property type="entry name" value="TITIN-LIKE ISOFORM X2"/>
    <property type="match status" value="1"/>
</dbReference>
<feature type="region of interest" description="Disordered" evidence="1">
    <location>
        <begin position="1"/>
        <end position="44"/>
    </location>
</feature>
<feature type="compositionally biased region" description="Basic and acidic residues" evidence="1">
    <location>
        <begin position="8"/>
        <end position="18"/>
    </location>
</feature>
<evidence type="ECO:0000256" key="1">
    <source>
        <dbReference type="SAM" id="MobiDB-lite"/>
    </source>
</evidence>
<reference evidence="2" key="1">
    <citation type="submission" date="2020-06" db="EMBL/GenBank/DDBJ databases">
        <authorList>
            <person name="Li T."/>
            <person name="Hu X."/>
            <person name="Zhang T."/>
            <person name="Song X."/>
            <person name="Zhang H."/>
            <person name="Dai N."/>
            <person name="Sheng W."/>
            <person name="Hou X."/>
            <person name="Wei L."/>
        </authorList>
    </citation>
    <scope>NUCLEOTIDE SEQUENCE</scope>
    <source>
        <strain evidence="2">G01</strain>
        <tissue evidence="2">Leaf</tissue>
    </source>
</reference>
<feature type="region of interest" description="Disordered" evidence="1">
    <location>
        <begin position="98"/>
        <end position="139"/>
    </location>
</feature>
<dbReference type="AlphaFoldDB" id="A0AAW2QTM7"/>
<evidence type="ECO:0000313" key="2">
    <source>
        <dbReference type="EMBL" id="KAL0371315.1"/>
    </source>
</evidence>
<organism evidence="2">
    <name type="scientific">Sesamum angustifolium</name>
    <dbReference type="NCBI Taxonomy" id="2727405"/>
    <lineage>
        <taxon>Eukaryota</taxon>
        <taxon>Viridiplantae</taxon>
        <taxon>Streptophyta</taxon>
        <taxon>Embryophyta</taxon>
        <taxon>Tracheophyta</taxon>
        <taxon>Spermatophyta</taxon>
        <taxon>Magnoliopsida</taxon>
        <taxon>eudicotyledons</taxon>
        <taxon>Gunneridae</taxon>
        <taxon>Pentapetalae</taxon>
        <taxon>asterids</taxon>
        <taxon>lamiids</taxon>
        <taxon>Lamiales</taxon>
        <taxon>Pedaliaceae</taxon>
        <taxon>Sesamum</taxon>
    </lineage>
</organism>
<accession>A0AAW2QTM7</accession>
<reference evidence="2" key="2">
    <citation type="journal article" date="2024" name="Plant">
        <title>Genomic evolution and insights into agronomic trait innovations of Sesamum species.</title>
        <authorList>
            <person name="Miao H."/>
            <person name="Wang L."/>
            <person name="Qu L."/>
            <person name="Liu H."/>
            <person name="Sun Y."/>
            <person name="Le M."/>
            <person name="Wang Q."/>
            <person name="Wei S."/>
            <person name="Zheng Y."/>
            <person name="Lin W."/>
            <person name="Duan Y."/>
            <person name="Cao H."/>
            <person name="Xiong S."/>
            <person name="Wang X."/>
            <person name="Wei L."/>
            <person name="Li C."/>
            <person name="Ma Q."/>
            <person name="Ju M."/>
            <person name="Zhao R."/>
            <person name="Li G."/>
            <person name="Mu C."/>
            <person name="Tian Q."/>
            <person name="Mei H."/>
            <person name="Zhang T."/>
            <person name="Gao T."/>
            <person name="Zhang H."/>
        </authorList>
    </citation>
    <scope>NUCLEOTIDE SEQUENCE</scope>
    <source>
        <strain evidence="2">G01</strain>
    </source>
</reference>
<dbReference type="EMBL" id="JACGWK010000002">
    <property type="protein sequence ID" value="KAL0371315.1"/>
    <property type="molecule type" value="Genomic_DNA"/>
</dbReference>